<evidence type="ECO:0000313" key="3">
    <source>
        <dbReference type="Proteomes" id="UP000218811"/>
    </source>
</evidence>
<feature type="compositionally biased region" description="Basic and acidic residues" evidence="1">
    <location>
        <begin position="196"/>
        <end position="216"/>
    </location>
</feature>
<reference evidence="2 3" key="1">
    <citation type="journal article" date="2012" name="Science">
        <title>The Paleozoic origin of enzymatic lignin decomposition reconstructed from 31 fungal genomes.</title>
        <authorList>
            <person name="Floudas D."/>
            <person name="Binder M."/>
            <person name="Riley R."/>
            <person name="Barry K."/>
            <person name="Blanchette R.A."/>
            <person name="Henrissat B."/>
            <person name="Martinez A.T."/>
            <person name="Otillar R."/>
            <person name="Spatafora J.W."/>
            <person name="Yadav J.S."/>
            <person name="Aerts A."/>
            <person name="Benoit I."/>
            <person name="Boyd A."/>
            <person name="Carlson A."/>
            <person name="Copeland A."/>
            <person name="Coutinho P.M."/>
            <person name="de Vries R.P."/>
            <person name="Ferreira P."/>
            <person name="Findley K."/>
            <person name="Foster B."/>
            <person name="Gaskell J."/>
            <person name="Glotzer D."/>
            <person name="Gorecki P."/>
            <person name="Heitman J."/>
            <person name="Hesse C."/>
            <person name="Hori C."/>
            <person name="Igarashi K."/>
            <person name="Jurgens J.A."/>
            <person name="Kallen N."/>
            <person name="Kersten P."/>
            <person name="Kohler A."/>
            <person name="Kuees U."/>
            <person name="Kumar T.K.A."/>
            <person name="Kuo A."/>
            <person name="LaButti K."/>
            <person name="Larrondo L.F."/>
            <person name="Lindquist E."/>
            <person name="Ling A."/>
            <person name="Lombard V."/>
            <person name="Lucas S."/>
            <person name="Lundell T."/>
            <person name="Martin R."/>
            <person name="McLaughlin D.J."/>
            <person name="Morgenstern I."/>
            <person name="Morin E."/>
            <person name="Murat C."/>
            <person name="Nagy L.G."/>
            <person name="Nolan M."/>
            <person name="Ohm R.A."/>
            <person name="Patyshakuliyeva A."/>
            <person name="Rokas A."/>
            <person name="Ruiz-Duenas F.J."/>
            <person name="Sabat G."/>
            <person name="Salamov A."/>
            <person name="Samejima M."/>
            <person name="Schmutz J."/>
            <person name="Slot J.C."/>
            <person name="St John F."/>
            <person name="Stenlid J."/>
            <person name="Sun H."/>
            <person name="Sun S."/>
            <person name="Syed K."/>
            <person name="Tsang A."/>
            <person name="Wiebenga A."/>
            <person name="Young D."/>
            <person name="Pisabarro A."/>
            <person name="Eastwood D.C."/>
            <person name="Martin F."/>
            <person name="Cullen D."/>
            <person name="Grigoriev I.V."/>
            <person name="Hibbett D.S."/>
        </authorList>
    </citation>
    <scope>NUCLEOTIDE SEQUENCE [LARGE SCALE GENOMIC DNA]</scope>
    <source>
        <strain evidence="2 3">MD-104</strain>
    </source>
</reference>
<dbReference type="AlphaFoldDB" id="A0A2H3JEU0"/>
<evidence type="ECO:0000256" key="1">
    <source>
        <dbReference type="SAM" id="MobiDB-lite"/>
    </source>
</evidence>
<dbReference type="Proteomes" id="UP000218811">
    <property type="component" value="Unassembled WGS sequence"/>
</dbReference>
<evidence type="ECO:0000313" key="2">
    <source>
        <dbReference type="EMBL" id="PCH34507.1"/>
    </source>
</evidence>
<keyword evidence="3" id="KW-1185">Reference proteome</keyword>
<feature type="compositionally biased region" description="Low complexity" evidence="1">
    <location>
        <begin position="275"/>
        <end position="285"/>
    </location>
</feature>
<organism evidence="2 3">
    <name type="scientific">Wolfiporia cocos (strain MD-104)</name>
    <name type="common">Brown rot fungus</name>
    <dbReference type="NCBI Taxonomy" id="742152"/>
    <lineage>
        <taxon>Eukaryota</taxon>
        <taxon>Fungi</taxon>
        <taxon>Dikarya</taxon>
        <taxon>Basidiomycota</taxon>
        <taxon>Agaricomycotina</taxon>
        <taxon>Agaricomycetes</taxon>
        <taxon>Polyporales</taxon>
        <taxon>Phaeolaceae</taxon>
        <taxon>Wolfiporia</taxon>
    </lineage>
</organism>
<name>A0A2H3JEU0_WOLCO</name>
<gene>
    <name evidence="2" type="ORF">WOLCODRAFT_148555</name>
</gene>
<protein>
    <submittedName>
        <fullName evidence="2">Uncharacterized protein</fullName>
    </submittedName>
</protein>
<feature type="region of interest" description="Disordered" evidence="1">
    <location>
        <begin position="275"/>
        <end position="348"/>
    </location>
</feature>
<feature type="region of interest" description="Disordered" evidence="1">
    <location>
        <begin position="196"/>
        <end position="246"/>
    </location>
</feature>
<proteinExistence type="predicted"/>
<feature type="region of interest" description="Disordered" evidence="1">
    <location>
        <begin position="34"/>
        <end position="54"/>
    </location>
</feature>
<feature type="compositionally biased region" description="Acidic residues" evidence="1">
    <location>
        <begin position="35"/>
        <end position="46"/>
    </location>
</feature>
<sequence>MRFITVVVESALETRAEPSGINKIVEWDIKLEVDTQGDEDEDSDEEQASKAEGEGVLDASCVWQGPSFATRKDMLVTGSFWERWFPQQDLLLVEIVEQIEVIRFENAQNDAAEHTQNIAARTAAAANRKLQQDLEKAHKCEEHECEKAHRREQHDFAKACKQAQQEEEKCKCDKACENMRAVKQFEQVQVREAHHLKQEATKAASDAKARLKEEAKTRKKSSMVEQDNSKRNDTMNAISLSQDRPPLDEYFDNLFRESDDDDEVDDDIVKLLSSLTQASSTSGPSQKDVSDGDHNNGNHNNGNHNDGNHNDGNHNDGNHNDGNHNDGNHNDGDHNGNHDGESVSNTMAQDKIIMVRAVFWKKVSD</sequence>
<dbReference type="EMBL" id="KB467831">
    <property type="protein sequence ID" value="PCH34507.1"/>
    <property type="molecule type" value="Genomic_DNA"/>
</dbReference>
<feature type="compositionally biased region" description="Basic and acidic residues" evidence="1">
    <location>
        <begin position="306"/>
        <end position="341"/>
    </location>
</feature>
<accession>A0A2H3JEU0</accession>